<reference evidence="2" key="1">
    <citation type="journal article" date="2021" name="Nat. Commun.">
        <title>Genetic determinants of endophytism in the Arabidopsis root mycobiome.</title>
        <authorList>
            <person name="Mesny F."/>
            <person name="Miyauchi S."/>
            <person name="Thiergart T."/>
            <person name="Pickel B."/>
            <person name="Atanasova L."/>
            <person name="Karlsson M."/>
            <person name="Huettel B."/>
            <person name="Barry K.W."/>
            <person name="Haridas S."/>
            <person name="Chen C."/>
            <person name="Bauer D."/>
            <person name="Andreopoulos W."/>
            <person name="Pangilinan J."/>
            <person name="LaButti K."/>
            <person name="Riley R."/>
            <person name="Lipzen A."/>
            <person name="Clum A."/>
            <person name="Drula E."/>
            <person name="Henrissat B."/>
            <person name="Kohler A."/>
            <person name="Grigoriev I.V."/>
            <person name="Martin F.M."/>
            <person name="Hacquard S."/>
        </authorList>
    </citation>
    <scope>NUCLEOTIDE SEQUENCE</scope>
    <source>
        <strain evidence="2">MPI-SDFR-AT-0073</strain>
    </source>
</reference>
<evidence type="ECO:0000313" key="2">
    <source>
        <dbReference type="EMBL" id="KAH6656110.1"/>
    </source>
</evidence>
<evidence type="ECO:0000256" key="1">
    <source>
        <dbReference type="SAM" id="MobiDB-lite"/>
    </source>
</evidence>
<feature type="compositionally biased region" description="Polar residues" evidence="1">
    <location>
        <begin position="21"/>
        <end position="37"/>
    </location>
</feature>
<evidence type="ECO:0000313" key="3">
    <source>
        <dbReference type="Proteomes" id="UP000758603"/>
    </source>
</evidence>
<keyword evidence="3" id="KW-1185">Reference proteome</keyword>
<feature type="compositionally biased region" description="Polar residues" evidence="1">
    <location>
        <begin position="112"/>
        <end position="126"/>
    </location>
</feature>
<sequence>MPDKSTLFGKPNSAEVLRDGTTANVNTSGDIVQSSDPSARPDASLGQKLKGDLQGAIHTATGSAQAAVGAVTRNEKMQQEGLHKMQEEDQRLGVKHGVMPVGSNLREKASGVPSTHPQNPTGPVVE</sequence>
<protein>
    <submittedName>
        <fullName evidence="2">Uncharacterized protein</fullName>
    </submittedName>
</protein>
<dbReference type="RefSeq" id="XP_045960375.1">
    <property type="nucleotide sequence ID" value="XM_046099949.1"/>
</dbReference>
<dbReference type="OrthoDB" id="4161235at2759"/>
<dbReference type="EMBL" id="JAGPXC010000003">
    <property type="protein sequence ID" value="KAH6656110.1"/>
    <property type="molecule type" value="Genomic_DNA"/>
</dbReference>
<organism evidence="2 3">
    <name type="scientific">Truncatella angustata</name>
    <dbReference type="NCBI Taxonomy" id="152316"/>
    <lineage>
        <taxon>Eukaryota</taxon>
        <taxon>Fungi</taxon>
        <taxon>Dikarya</taxon>
        <taxon>Ascomycota</taxon>
        <taxon>Pezizomycotina</taxon>
        <taxon>Sordariomycetes</taxon>
        <taxon>Xylariomycetidae</taxon>
        <taxon>Amphisphaeriales</taxon>
        <taxon>Sporocadaceae</taxon>
        <taxon>Truncatella</taxon>
    </lineage>
</organism>
<dbReference type="AlphaFoldDB" id="A0A9P9A0H6"/>
<feature type="region of interest" description="Disordered" evidence="1">
    <location>
        <begin position="102"/>
        <end position="126"/>
    </location>
</feature>
<accession>A0A9P9A0H6</accession>
<dbReference type="GeneID" id="70128841"/>
<dbReference type="Proteomes" id="UP000758603">
    <property type="component" value="Unassembled WGS sequence"/>
</dbReference>
<feature type="region of interest" description="Disordered" evidence="1">
    <location>
        <begin position="1"/>
        <end position="47"/>
    </location>
</feature>
<name>A0A9P9A0H6_9PEZI</name>
<proteinExistence type="predicted"/>
<comment type="caution">
    <text evidence="2">The sequence shown here is derived from an EMBL/GenBank/DDBJ whole genome shotgun (WGS) entry which is preliminary data.</text>
</comment>
<gene>
    <name evidence="2" type="ORF">BKA67DRAFT_535006</name>
</gene>